<evidence type="ECO:0000256" key="2">
    <source>
        <dbReference type="ARBA" id="ARBA00009298"/>
    </source>
</evidence>
<evidence type="ECO:0000256" key="5">
    <source>
        <dbReference type="ARBA" id="ARBA00022989"/>
    </source>
</evidence>
<dbReference type="InterPro" id="IPR003416">
    <property type="entry name" value="MgtC/SapB/SrpB/YhiD_fam"/>
</dbReference>
<proteinExistence type="inferred from homology"/>
<dbReference type="Proteomes" id="UP000298616">
    <property type="component" value="Chromosome"/>
</dbReference>
<sequence>MSKEISYQLFTLLDVTVATILCAAVGYERESAEKPAGLRTNMIVGGAACLIVSLTIPLVDFVQIKNAADIITTDPIRVLQALVVGVSFIGAGTILKKSEGVKGLTTAATLLFSLGIGISIALDQYYIAVGATLLILVINRLMAKLFDLK</sequence>
<gene>
    <name evidence="9" type="ORF">DCC35_03860</name>
</gene>
<evidence type="ECO:0000256" key="6">
    <source>
        <dbReference type="ARBA" id="ARBA00023136"/>
    </source>
</evidence>
<keyword evidence="10" id="KW-1185">Reference proteome</keyword>
<dbReference type="PANTHER" id="PTHR33778:SF1">
    <property type="entry name" value="MAGNESIUM TRANSPORTER YHID-RELATED"/>
    <property type="match status" value="1"/>
</dbReference>
<evidence type="ECO:0000313" key="9">
    <source>
        <dbReference type="EMBL" id="QCK13949.1"/>
    </source>
</evidence>
<feature type="transmembrane region" description="Helical" evidence="7">
    <location>
        <begin position="6"/>
        <end position="26"/>
    </location>
</feature>
<dbReference type="OrthoDB" id="9811198at2"/>
<evidence type="ECO:0000256" key="3">
    <source>
        <dbReference type="ARBA" id="ARBA00022475"/>
    </source>
</evidence>
<evidence type="ECO:0000256" key="1">
    <source>
        <dbReference type="ARBA" id="ARBA00004651"/>
    </source>
</evidence>
<dbReference type="Pfam" id="PF02308">
    <property type="entry name" value="MgtC"/>
    <property type="match status" value="1"/>
</dbReference>
<dbReference type="RefSeq" id="WP_137089541.1">
    <property type="nucleotide sequence ID" value="NZ_CP028923.1"/>
</dbReference>
<dbReference type="PRINTS" id="PR01837">
    <property type="entry name" value="MGTCSAPBPROT"/>
</dbReference>
<keyword evidence="3" id="KW-1003">Cell membrane</keyword>
<reference evidence="9 10" key="1">
    <citation type="submission" date="2018-04" db="EMBL/GenBank/DDBJ databases">
        <title>Complete genome uncultured novel isolate.</title>
        <authorList>
            <person name="Merlino G."/>
        </authorList>
    </citation>
    <scope>NUCLEOTIDE SEQUENCE [LARGE SCALE GENOMIC DNA]</scope>
    <source>
        <strain evidence="10">R1DC9</strain>
    </source>
</reference>
<keyword evidence="6 7" id="KW-0472">Membrane</keyword>
<evidence type="ECO:0000313" key="10">
    <source>
        <dbReference type="Proteomes" id="UP000298616"/>
    </source>
</evidence>
<feature type="transmembrane region" description="Helical" evidence="7">
    <location>
        <begin position="78"/>
        <end position="95"/>
    </location>
</feature>
<protein>
    <submittedName>
        <fullName evidence="9">Magnesium transporter</fullName>
    </submittedName>
</protein>
<keyword evidence="5 7" id="KW-1133">Transmembrane helix</keyword>
<dbReference type="InterPro" id="IPR049177">
    <property type="entry name" value="MgtC_SapB_SrpB_YhiD_N"/>
</dbReference>
<evidence type="ECO:0000259" key="8">
    <source>
        <dbReference type="Pfam" id="PF02308"/>
    </source>
</evidence>
<dbReference type="PANTHER" id="PTHR33778">
    <property type="entry name" value="PROTEIN MGTC"/>
    <property type="match status" value="1"/>
</dbReference>
<keyword evidence="4 7" id="KW-0812">Transmembrane</keyword>
<feature type="transmembrane region" description="Helical" evidence="7">
    <location>
        <begin position="38"/>
        <end position="58"/>
    </location>
</feature>
<dbReference type="GO" id="GO:0005886">
    <property type="term" value="C:plasma membrane"/>
    <property type="evidence" value="ECO:0007669"/>
    <property type="project" value="UniProtKB-SubCell"/>
</dbReference>
<organism evidence="9 10">
    <name type="scientific">Mangrovivirga cuniculi</name>
    <dbReference type="NCBI Taxonomy" id="2715131"/>
    <lineage>
        <taxon>Bacteria</taxon>
        <taxon>Pseudomonadati</taxon>
        <taxon>Bacteroidota</taxon>
        <taxon>Cytophagia</taxon>
        <taxon>Cytophagales</taxon>
        <taxon>Mangrovivirgaceae</taxon>
        <taxon>Mangrovivirga</taxon>
    </lineage>
</organism>
<feature type="domain" description="MgtC/SapB/SrpB/YhiD N-terminal" evidence="8">
    <location>
        <begin position="16"/>
        <end position="145"/>
    </location>
</feature>
<name>A0A4D7JC49_9BACT</name>
<evidence type="ECO:0000256" key="4">
    <source>
        <dbReference type="ARBA" id="ARBA00022692"/>
    </source>
</evidence>
<feature type="transmembrane region" description="Helical" evidence="7">
    <location>
        <begin position="126"/>
        <end position="143"/>
    </location>
</feature>
<dbReference type="EMBL" id="CP028923">
    <property type="protein sequence ID" value="QCK13949.1"/>
    <property type="molecule type" value="Genomic_DNA"/>
</dbReference>
<accession>A0A4D7JC49</accession>
<comment type="similarity">
    <text evidence="2">Belongs to the MgtC/SapB family.</text>
</comment>
<dbReference type="AlphaFoldDB" id="A0A4D7JC49"/>
<evidence type="ECO:0000256" key="7">
    <source>
        <dbReference type="SAM" id="Phobius"/>
    </source>
</evidence>
<comment type="subcellular location">
    <subcellularLocation>
        <location evidence="1">Cell membrane</location>
        <topology evidence="1">Multi-pass membrane protein</topology>
    </subcellularLocation>
</comment>
<dbReference type="KEGG" id="fpf:DCC35_03860"/>